<dbReference type="EMBL" id="JBBKXZ010000001">
    <property type="protein sequence ID" value="MFD3393533.1"/>
    <property type="molecule type" value="Genomic_DNA"/>
</dbReference>
<dbReference type="InterPro" id="IPR007353">
    <property type="entry name" value="DUF421"/>
</dbReference>
<keyword evidence="5 7" id="KW-1133">Transmembrane helix</keyword>
<dbReference type="RefSeq" id="WP_377982253.1">
    <property type="nucleotide sequence ID" value="NZ_JBBKXZ010000001.1"/>
</dbReference>
<evidence type="ECO:0000256" key="4">
    <source>
        <dbReference type="ARBA" id="ARBA00022692"/>
    </source>
</evidence>
<evidence type="ECO:0000256" key="1">
    <source>
        <dbReference type="ARBA" id="ARBA00004651"/>
    </source>
</evidence>
<keyword evidence="6 7" id="KW-0472">Membrane</keyword>
<keyword evidence="4 7" id="KW-0812">Transmembrane</keyword>
<comment type="subcellular location">
    <subcellularLocation>
        <location evidence="1">Cell membrane</location>
        <topology evidence="1">Multi-pass membrane protein</topology>
    </subcellularLocation>
</comment>
<dbReference type="InterPro" id="IPR023090">
    <property type="entry name" value="UPF0702_alpha/beta_dom_sf"/>
</dbReference>
<evidence type="ECO:0000256" key="6">
    <source>
        <dbReference type="ARBA" id="ARBA00023136"/>
    </source>
</evidence>
<keyword evidence="3" id="KW-1003">Cell membrane</keyword>
<sequence length="170" mass="18473">MGGFGIIALKSIAVYVFIVAAIRLFGKKEFAQLSVVDLVFILLISNSVQNAMVGDDTTLVGGLIAALALFAVNFTFKKIEHRFPSVGRVIEGEPILLVYQGKIQAAGMKKADLTADQLNASIREHGIEDLNLVDLAMFEIDGNISVISGNYQKVSKRLRKGHRVLRGNTV</sequence>
<dbReference type="Proteomes" id="UP001598138">
    <property type="component" value="Unassembled WGS sequence"/>
</dbReference>
<comment type="similarity">
    <text evidence="2">Belongs to the UPF0702 family.</text>
</comment>
<proteinExistence type="inferred from homology"/>
<evidence type="ECO:0000259" key="8">
    <source>
        <dbReference type="Pfam" id="PF04239"/>
    </source>
</evidence>
<name>A0ABW6DC67_9BACT</name>
<dbReference type="PANTHER" id="PTHR34582:SF6">
    <property type="entry name" value="UPF0702 TRANSMEMBRANE PROTEIN YCAP"/>
    <property type="match status" value="1"/>
</dbReference>
<reference evidence="9 10" key="1">
    <citation type="submission" date="2024-03" db="EMBL/GenBank/DDBJ databases">
        <title>Aquirufa genome sequencing.</title>
        <authorList>
            <person name="Pitt A."/>
            <person name="Hahn M.W."/>
        </authorList>
    </citation>
    <scope>NUCLEOTIDE SEQUENCE [LARGE SCALE GENOMIC DNA]</scope>
    <source>
        <strain evidence="9 10">OSTEICH-129V</strain>
    </source>
</reference>
<comment type="caution">
    <text evidence="9">The sequence shown here is derived from an EMBL/GenBank/DDBJ whole genome shotgun (WGS) entry which is preliminary data.</text>
</comment>
<evidence type="ECO:0000256" key="3">
    <source>
        <dbReference type="ARBA" id="ARBA00022475"/>
    </source>
</evidence>
<feature type="transmembrane region" description="Helical" evidence="7">
    <location>
        <begin position="58"/>
        <end position="76"/>
    </location>
</feature>
<organism evidence="9 10">
    <name type="scientific">Aquirufa avitistagni</name>
    <dbReference type="NCBI Taxonomy" id="3104728"/>
    <lineage>
        <taxon>Bacteria</taxon>
        <taxon>Pseudomonadati</taxon>
        <taxon>Bacteroidota</taxon>
        <taxon>Cytophagia</taxon>
        <taxon>Cytophagales</taxon>
        <taxon>Flectobacillaceae</taxon>
        <taxon>Aquirufa</taxon>
    </lineage>
</organism>
<protein>
    <submittedName>
        <fullName evidence="9">YetF domain-containing protein</fullName>
    </submittedName>
</protein>
<evidence type="ECO:0000256" key="5">
    <source>
        <dbReference type="ARBA" id="ARBA00022989"/>
    </source>
</evidence>
<dbReference type="PANTHER" id="PTHR34582">
    <property type="entry name" value="UPF0702 TRANSMEMBRANE PROTEIN YCAP"/>
    <property type="match status" value="1"/>
</dbReference>
<evidence type="ECO:0000313" key="10">
    <source>
        <dbReference type="Proteomes" id="UP001598138"/>
    </source>
</evidence>
<evidence type="ECO:0000256" key="2">
    <source>
        <dbReference type="ARBA" id="ARBA00006448"/>
    </source>
</evidence>
<feature type="transmembrane region" description="Helical" evidence="7">
    <location>
        <begin position="33"/>
        <end position="52"/>
    </location>
</feature>
<keyword evidence="10" id="KW-1185">Reference proteome</keyword>
<feature type="domain" description="YetF C-terminal" evidence="8">
    <location>
        <begin position="83"/>
        <end position="149"/>
    </location>
</feature>
<gene>
    <name evidence="9" type="ORF">U0R10_02755</name>
</gene>
<accession>A0ABW6DC67</accession>
<evidence type="ECO:0000256" key="7">
    <source>
        <dbReference type="SAM" id="Phobius"/>
    </source>
</evidence>
<evidence type="ECO:0000313" key="9">
    <source>
        <dbReference type="EMBL" id="MFD3393533.1"/>
    </source>
</evidence>
<feature type="transmembrane region" description="Helical" evidence="7">
    <location>
        <begin position="6"/>
        <end position="26"/>
    </location>
</feature>
<dbReference type="Gene3D" id="3.30.240.20">
    <property type="entry name" value="bsu07140 like domains"/>
    <property type="match status" value="1"/>
</dbReference>
<dbReference type="Pfam" id="PF04239">
    <property type="entry name" value="DUF421"/>
    <property type="match status" value="1"/>
</dbReference>